<dbReference type="RefSeq" id="WP_055229373.1">
    <property type="nucleotide sequence ID" value="NZ_CAXSMB010000018.1"/>
</dbReference>
<dbReference type="EMBL" id="CP083681">
    <property type="protein sequence ID" value="UYU73919.1"/>
    <property type="molecule type" value="Genomic_DNA"/>
</dbReference>
<evidence type="ECO:0000313" key="3">
    <source>
        <dbReference type="EMBL" id="UYU68751.1"/>
    </source>
</evidence>
<sequence>MLYYKFKNYEEFKDMFGIIKHGNGVCSRKNKILLAYIRNKRLLHEAIETNNYTLLHISSMAELKKTITRTIIISGHSDMSLRYVLELDGDFFYSRNFETDELKGLCKDGDTRSIRYINHENGGKVFKMKAGKLYRSLILETEFGRTLPEQIVTYLCEEFSADWQGYTHGRLPKNKLHVDKDFERIYSSDCCKGDFHSCMVDRKLHYFYTNSVDASAAYLINEEGKVTARCVIYNRVTDQNGKIWRLAERQYATDENNTLKRALIDALIKGGHIDGYKKVGAGCGDSRAFVDLEENSLSDRKFRIECDLDYDDTLSYQDSFKWYNQSGRTADNYGSGDIALDITDGSLNGEEEYDDFHEYNCREITTVYYHGQEYYCDVENLGEFTWIEQLEEYHHDSDVLSCSECEEDFLKEDKYYSEITEEDYCCEECRKKAEQEYKKENWHYSDYDEEYYEHAEDITIYRVWNNILCEYERKTISVESAQRLLEAEELHKLNGKLYDGIDEETGLPYAYEMNEINV</sequence>
<dbReference type="Proteomes" id="UP000460317">
    <property type="component" value="Unassembled WGS sequence"/>
</dbReference>
<dbReference type="Proteomes" id="UP001156218">
    <property type="component" value="Chromosome"/>
</dbReference>
<protein>
    <submittedName>
        <fullName evidence="1">Uncharacterized protein</fullName>
    </submittedName>
</protein>
<dbReference type="Proteomes" id="UP001162960">
    <property type="component" value="Chromosome"/>
</dbReference>
<dbReference type="EMBL" id="CP083685">
    <property type="protein sequence ID" value="UYU92056.1"/>
    <property type="molecule type" value="Genomic_DNA"/>
</dbReference>
<reference evidence="1 6" key="1">
    <citation type="journal article" date="2019" name="Nat. Med.">
        <title>A library of human gut bacterial isolates paired with longitudinal multiomics data enables mechanistic microbiome research.</title>
        <authorList>
            <person name="Poyet M."/>
            <person name="Groussin M."/>
            <person name="Gibbons S.M."/>
            <person name="Avila-Pacheco J."/>
            <person name="Jiang X."/>
            <person name="Kearney S.M."/>
            <person name="Perrotta A.R."/>
            <person name="Berdy B."/>
            <person name="Zhao S."/>
            <person name="Lieberman T.D."/>
            <person name="Swanson P.K."/>
            <person name="Smith M."/>
            <person name="Roesemann S."/>
            <person name="Alexander J.E."/>
            <person name="Rich S.A."/>
            <person name="Livny J."/>
            <person name="Vlamakis H."/>
            <person name="Clish C."/>
            <person name="Bullock K."/>
            <person name="Deik A."/>
            <person name="Scott J."/>
            <person name="Pierce K.A."/>
            <person name="Xavier R.J."/>
            <person name="Alm E.J."/>
        </authorList>
    </citation>
    <scope>NUCLEOTIDE SEQUENCE [LARGE SCALE GENOMIC DNA]</scope>
    <source>
        <strain evidence="1 6">BIOML-A165</strain>
    </source>
</reference>
<evidence type="ECO:0000313" key="6">
    <source>
        <dbReference type="Proteomes" id="UP000460317"/>
    </source>
</evidence>
<dbReference type="Proteomes" id="UP001156216">
    <property type="component" value="Chromosome"/>
</dbReference>
<reference evidence="2" key="3">
    <citation type="submission" date="2022-10" db="EMBL/GenBank/DDBJ databases">
        <title>Human gut microbiome strain richness.</title>
        <authorList>
            <person name="Chen-Liaw A."/>
        </authorList>
    </citation>
    <scope>NUCLEOTIDE SEQUENCE</scope>
    <source>
        <strain evidence="2">1001283st1_A3_1001283B150304_161114</strain>
    </source>
</reference>
<dbReference type="EMBL" id="WCSB01000043">
    <property type="protein sequence ID" value="KAB4447452.1"/>
    <property type="molecule type" value="Genomic_DNA"/>
</dbReference>
<reference evidence="3 7" key="2">
    <citation type="submission" date="2021-06" db="EMBL/GenBank/DDBJ databases">
        <title>Interrogation of the integrated mobile genetic elements in gut-associated Bacteroides with a consensus prediction approach.</title>
        <authorList>
            <person name="Campbell D.E."/>
            <person name="Leigh J.R."/>
            <person name="Kim T."/>
            <person name="England W."/>
            <person name="Whitaker R.J."/>
            <person name="Degnan P.H."/>
        </authorList>
    </citation>
    <scope>NUCLEOTIDE SEQUENCE</scope>
    <source>
        <strain evidence="5">VPI-3443</strain>
        <strain evidence="4">VPI-BTDOT2</strain>
        <strain evidence="3 7">WAL8669</strain>
    </source>
</reference>
<accession>A0A0P0F663</accession>
<evidence type="ECO:0000313" key="4">
    <source>
        <dbReference type="EMBL" id="UYU73919.1"/>
    </source>
</evidence>
<evidence type="ECO:0000313" key="2">
    <source>
        <dbReference type="EMBL" id="MDC2236838.1"/>
    </source>
</evidence>
<dbReference type="EMBL" id="JAQNVG010000021">
    <property type="protein sequence ID" value="MDC2236838.1"/>
    <property type="molecule type" value="Genomic_DNA"/>
</dbReference>
<evidence type="ECO:0000313" key="1">
    <source>
        <dbReference type="EMBL" id="KAB4447452.1"/>
    </source>
</evidence>
<name>A0A0P0F663_BACT4</name>
<proteinExistence type="predicted"/>
<gene>
    <name evidence="1" type="ORF">GAN93_24050</name>
    <name evidence="4" type="ORF">KQP59_12720</name>
    <name evidence="3" type="ORF">KQP68_10960</name>
    <name evidence="5" type="ORF">KQP74_05330</name>
    <name evidence="2" type="ORF">PO127_13910</name>
</gene>
<organism evidence="1 6">
    <name type="scientific">Bacteroides thetaiotaomicron</name>
    <dbReference type="NCBI Taxonomy" id="818"/>
    <lineage>
        <taxon>Bacteria</taxon>
        <taxon>Pseudomonadati</taxon>
        <taxon>Bacteroidota</taxon>
        <taxon>Bacteroidia</taxon>
        <taxon>Bacteroidales</taxon>
        <taxon>Bacteroidaceae</taxon>
        <taxon>Bacteroides</taxon>
    </lineage>
</organism>
<dbReference type="Proteomes" id="UP001217776">
    <property type="component" value="Unassembled WGS sequence"/>
</dbReference>
<evidence type="ECO:0000313" key="5">
    <source>
        <dbReference type="EMBL" id="UYU92056.1"/>
    </source>
</evidence>
<evidence type="ECO:0000313" key="7">
    <source>
        <dbReference type="Proteomes" id="UP001156218"/>
    </source>
</evidence>
<dbReference type="EMBL" id="CP083680">
    <property type="protein sequence ID" value="UYU68751.1"/>
    <property type="molecule type" value="Genomic_DNA"/>
</dbReference>
<dbReference type="AlphaFoldDB" id="A0A0P0F663"/>
<dbReference type="KEGG" id="btho:Btheta7330_00660"/>